<evidence type="ECO:0000259" key="1">
    <source>
        <dbReference type="PROSITE" id="PS50878"/>
    </source>
</evidence>
<evidence type="ECO:0000313" key="3">
    <source>
        <dbReference type="Proteomes" id="UP001280121"/>
    </source>
</evidence>
<dbReference type="Pfam" id="PF00078">
    <property type="entry name" value="RVT_1"/>
    <property type="match status" value="1"/>
</dbReference>
<dbReference type="SUPFAM" id="SSF56672">
    <property type="entry name" value="DNA/RNA polymerases"/>
    <property type="match status" value="1"/>
</dbReference>
<feature type="domain" description="Reverse transcriptase" evidence="1">
    <location>
        <begin position="1"/>
        <end position="389"/>
    </location>
</feature>
<dbReference type="Proteomes" id="UP001280121">
    <property type="component" value="Unassembled WGS sequence"/>
</dbReference>
<proteinExistence type="predicted"/>
<name>A0AAD9WQE9_9ROSI</name>
<keyword evidence="3" id="KW-1185">Reference proteome</keyword>
<gene>
    <name evidence="2" type="ORF">Ddye_027694</name>
</gene>
<dbReference type="PROSITE" id="PS50878">
    <property type="entry name" value="RT_POL"/>
    <property type="match status" value="1"/>
</dbReference>
<dbReference type="PANTHER" id="PTHR31635:SF196">
    <property type="entry name" value="REVERSE TRANSCRIPTASE DOMAIN-CONTAINING PROTEIN-RELATED"/>
    <property type="match status" value="1"/>
</dbReference>
<dbReference type="InterPro" id="IPR000477">
    <property type="entry name" value="RT_dom"/>
</dbReference>
<reference evidence="2" key="1">
    <citation type="journal article" date="2023" name="Plant J.">
        <title>Genome sequences and population genomics provide insights into the demographic history, inbreeding, and mutation load of two 'living fossil' tree species of Dipteronia.</title>
        <authorList>
            <person name="Feng Y."/>
            <person name="Comes H.P."/>
            <person name="Chen J."/>
            <person name="Zhu S."/>
            <person name="Lu R."/>
            <person name="Zhang X."/>
            <person name="Li P."/>
            <person name="Qiu J."/>
            <person name="Olsen K.M."/>
            <person name="Qiu Y."/>
        </authorList>
    </citation>
    <scope>NUCLEOTIDE SEQUENCE</scope>
    <source>
        <strain evidence="2">KIB01</strain>
    </source>
</reference>
<evidence type="ECO:0000313" key="2">
    <source>
        <dbReference type="EMBL" id="KAK2639899.1"/>
    </source>
</evidence>
<dbReference type="AlphaFoldDB" id="A0AAD9WQE9"/>
<dbReference type="PANTHER" id="PTHR31635">
    <property type="entry name" value="REVERSE TRANSCRIPTASE DOMAIN-CONTAINING PROTEIN-RELATED"/>
    <property type="match status" value="1"/>
</dbReference>
<organism evidence="2 3">
    <name type="scientific">Dipteronia dyeriana</name>
    <dbReference type="NCBI Taxonomy" id="168575"/>
    <lineage>
        <taxon>Eukaryota</taxon>
        <taxon>Viridiplantae</taxon>
        <taxon>Streptophyta</taxon>
        <taxon>Embryophyta</taxon>
        <taxon>Tracheophyta</taxon>
        <taxon>Spermatophyta</taxon>
        <taxon>Magnoliopsida</taxon>
        <taxon>eudicotyledons</taxon>
        <taxon>Gunneridae</taxon>
        <taxon>Pentapetalae</taxon>
        <taxon>rosids</taxon>
        <taxon>malvids</taxon>
        <taxon>Sapindales</taxon>
        <taxon>Sapindaceae</taxon>
        <taxon>Hippocastanoideae</taxon>
        <taxon>Acereae</taxon>
        <taxon>Dipteronia</taxon>
    </lineage>
</organism>
<accession>A0AAD9WQE9</accession>
<sequence length="431" mass="48771">MLSSKLKAAKLNLKNWMRNKKIGVFSLKETEARLAEVDRTAGNEGWSENLRGERMSLLLEAWKGLQREEIMWKQKSRVKWLKEGDKNTKFFHCYANSRVRSAEEGGKVTRVGDGHGGERNCNLTLLLLQLIHFLPDQTPARRTFGFGSFLEHGWPPVVHMAMVVPVVEIWMVVEVKWGLWTVSIGINGLSCTVLPLRLTHRARSFVIVEEIINSWKRDDEGGLVVKLDFEKAYDSVGHNFLEPLIEGMGFGRIWKGWTRECITSPLLLVLVNGNPTAQFGMEGGLRQGDPLSSFLFNIAIEGLNCMIKRAVGLGMLEGESFGGRNIQISHLQFADDTIIFIKPKMDFLLNLKRILRCFELASGLKINFHKSCIVRVCKRGIPEMIGLLSSNVKMMSCPSHILASHSVLDHTQRLFGTQLSTKLRNDWLRGK</sequence>
<dbReference type="InterPro" id="IPR043502">
    <property type="entry name" value="DNA/RNA_pol_sf"/>
</dbReference>
<dbReference type="EMBL" id="JANJYI010000008">
    <property type="protein sequence ID" value="KAK2639899.1"/>
    <property type="molecule type" value="Genomic_DNA"/>
</dbReference>
<protein>
    <recommendedName>
        <fullName evidence="1">Reverse transcriptase domain-containing protein</fullName>
    </recommendedName>
</protein>
<comment type="caution">
    <text evidence="2">The sequence shown here is derived from an EMBL/GenBank/DDBJ whole genome shotgun (WGS) entry which is preliminary data.</text>
</comment>